<proteinExistence type="predicted"/>
<accession>A0A2M4DED4</accession>
<dbReference type="EMBL" id="GGFL01011643">
    <property type="protein sequence ID" value="MBW75821.1"/>
    <property type="molecule type" value="Transcribed_RNA"/>
</dbReference>
<sequence>MLVLVSLFPLLLYLPQFLLEHLQVAFLLFLALLLAETTGCILATVAGQHLDVIDRFLMVGFEPRVRFVQLATIFRVFLARSGIVGSGFHPYFGYL</sequence>
<organism evidence="2">
    <name type="scientific">Anopheles darlingi</name>
    <name type="common">Mosquito</name>
    <dbReference type="NCBI Taxonomy" id="43151"/>
    <lineage>
        <taxon>Eukaryota</taxon>
        <taxon>Metazoa</taxon>
        <taxon>Ecdysozoa</taxon>
        <taxon>Arthropoda</taxon>
        <taxon>Hexapoda</taxon>
        <taxon>Insecta</taxon>
        <taxon>Pterygota</taxon>
        <taxon>Neoptera</taxon>
        <taxon>Endopterygota</taxon>
        <taxon>Diptera</taxon>
        <taxon>Nematocera</taxon>
        <taxon>Culicoidea</taxon>
        <taxon>Culicidae</taxon>
        <taxon>Anophelinae</taxon>
        <taxon>Anopheles</taxon>
    </lineage>
</organism>
<name>A0A2M4DED4_ANODA</name>
<feature type="transmembrane region" description="Helical" evidence="1">
    <location>
        <begin position="67"/>
        <end position="92"/>
    </location>
</feature>
<protein>
    <submittedName>
        <fullName evidence="2">Uncharacterized protein</fullName>
    </submittedName>
</protein>
<dbReference type="AlphaFoldDB" id="A0A2M4DED4"/>
<reference evidence="2" key="1">
    <citation type="submission" date="2018-01" db="EMBL/GenBank/DDBJ databases">
        <title>An insight into the sialome of Amazonian anophelines.</title>
        <authorList>
            <person name="Ribeiro J.M."/>
            <person name="Scarpassa V."/>
            <person name="Calvo E."/>
        </authorList>
    </citation>
    <scope>NUCLEOTIDE SEQUENCE</scope>
</reference>
<feature type="transmembrane region" description="Helical" evidence="1">
    <location>
        <begin position="26"/>
        <end position="46"/>
    </location>
</feature>
<keyword evidence="1" id="KW-0812">Transmembrane</keyword>
<keyword evidence="1" id="KW-1133">Transmembrane helix</keyword>
<evidence type="ECO:0000256" key="1">
    <source>
        <dbReference type="SAM" id="Phobius"/>
    </source>
</evidence>
<evidence type="ECO:0000313" key="2">
    <source>
        <dbReference type="EMBL" id="MBW75821.1"/>
    </source>
</evidence>
<keyword evidence="1" id="KW-0472">Membrane</keyword>